<accession>A0A7R8VYS7</accession>
<gene>
    <name evidence="1" type="ORF">TDIB3V08_LOCUS11657</name>
</gene>
<evidence type="ECO:0000313" key="1">
    <source>
        <dbReference type="EMBL" id="CAD7205506.1"/>
    </source>
</evidence>
<reference evidence="1" key="1">
    <citation type="submission" date="2020-11" db="EMBL/GenBank/DDBJ databases">
        <authorList>
            <person name="Tran Van P."/>
        </authorList>
    </citation>
    <scope>NUCLEOTIDE SEQUENCE</scope>
</reference>
<organism evidence="1">
    <name type="scientific">Timema douglasi</name>
    <name type="common">Walking stick</name>
    <dbReference type="NCBI Taxonomy" id="61478"/>
    <lineage>
        <taxon>Eukaryota</taxon>
        <taxon>Metazoa</taxon>
        <taxon>Ecdysozoa</taxon>
        <taxon>Arthropoda</taxon>
        <taxon>Hexapoda</taxon>
        <taxon>Insecta</taxon>
        <taxon>Pterygota</taxon>
        <taxon>Neoptera</taxon>
        <taxon>Polyneoptera</taxon>
        <taxon>Phasmatodea</taxon>
        <taxon>Timematodea</taxon>
        <taxon>Timematoidea</taxon>
        <taxon>Timematidae</taxon>
        <taxon>Timema</taxon>
    </lineage>
</organism>
<name>A0A7R8VYS7_TIMDO</name>
<dbReference type="EMBL" id="OA575474">
    <property type="protein sequence ID" value="CAD7205506.1"/>
    <property type="molecule type" value="Genomic_DNA"/>
</dbReference>
<proteinExistence type="predicted"/>
<protein>
    <submittedName>
        <fullName evidence="1">Uncharacterized protein</fullName>
    </submittedName>
</protein>
<dbReference type="AlphaFoldDB" id="A0A7R8VYS7"/>
<sequence>MAAPRVLVYSSLEEKKCSSALTQVTGGTPTNLVVNQGSFFLPLLPHNIAIYCISVLKEGLQVRHDSDEDEGVGFTVTLDGMTVIQNKRVRSQGIAAPVAITPESDRLHTNTQLRGTYYAGAALFAHRPQS</sequence>